<proteinExistence type="inferred from homology"/>
<evidence type="ECO:0000256" key="6">
    <source>
        <dbReference type="RuleBase" id="RU364082"/>
    </source>
</evidence>
<sequence length="306" mass="34590">MNILVTGANGQLGSELHDLILKQYPMSHTPYATFFFTDKNELDITDKNAIEYFCEKNHIDVIVNCAAYTAVDKAEEEQLMADSINHLAVKYLAEISKARSIKLIHISTDYVFDGKNFKPYVETDETNPQGVYGASKLAGEKAMQEIYPPSSIIIRTSWVYSSYGSNFVKTMLRLAKERDELGVIFDQVGTPTYARDLAETILKIISRYGELDIGDSEKNNTISNVEIYHYSNEGVCSWYDFAKAIFEISGLSCKVNPIETAEYPTPAARPSYSLLNKAKIKKVYNITIPYWRDSLNECLIKIMNAE</sequence>
<dbReference type="AlphaFoldDB" id="A0A151CI50"/>
<comment type="similarity">
    <text evidence="2 6">Belongs to the dTDP-4-dehydrorhamnose reductase family.</text>
</comment>
<evidence type="ECO:0000313" key="9">
    <source>
        <dbReference type="Proteomes" id="UP000075359"/>
    </source>
</evidence>
<protein>
    <recommendedName>
        <fullName evidence="4 6">dTDP-4-dehydrorhamnose reductase</fullName>
        <ecNumber evidence="3 6">1.1.1.133</ecNumber>
    </recommendedName>
</protein>
<dbReference type="PANTHER" id="PTHR10491:SF4">
    <property type="entry name" value="METHIONINE ADENOSYLTRANSFERASE 2 SUBUNIT BETA"/>
    <property type="match status" value="1"/>
</dbReference>
<dbReference type="GO" id="GO:0008831">
    <property type="term" value="F:dTDP-4-dehydrorhamnose reductase activity"/>
    <property type="evidence" value="ECO:0007669"/>
    <property type="project" value="UniProtKB-EC"/>
</dbReference>
<dbReference type="NCBIfam" id="TIGR01214">
    <property type="entry name" value="rmlD"/>
    <property type="match status" value="1"/>
</dbReference>
<dbReference type="STRING" id="1630136.AS592_09230"/>
<dbReference type="Gene3D" id="3.90.25.10">
    <property type="entry name" value="UDP-galactose 4-epimerase, domain 1"/>
    <property type="match status" value="1"/>
</dbReference>
<reference evidence="8 9" key="1">
    <citation type="submission" date="2015-11" db="EMBL/GenBank/DDBJ databases">
        <title>Draft genome of Sulfurovum riftiae 1812E, a member of the Epsilonproteobacteria isolated from the tube of the deep-sea hydrothermal vent tubewom Riftia pachyptila.</title>
        <authorList>
            <person name="Vetriani C."/>
            <person name="Giovannelli D."/>
        </authorList>
    </citation>
    <scope>NUCLEOTIDE SEQUENCE [LARGE SCALE GENOMIC DNA]</scope>
    <source>
        <strain evidence="8 9">1812E</strain>
    </source>
</reference>
<dbReference type="OrthoDB" id="9803892at2"/>
<evidence type="ECO:0000256" key="5">
    <source>
        <dbReference type="ARBA" id="ARBA00048200"/>
    </source>
</evidence>
<keyword evidence="6" id="KW-0560">Oxidoreductase</keyword>
<dbReference type="InterPro" id="IPR029903">
    <property type="entry name" value="RmlD-like-bd"/>
</dbReference>
<dbReference type="InterPro" id="IPR036291">
    <property type="entry name" value="NAD(P)-bd_dom_sf"/>
</dbReference>
<accession>A0A151CI50</accession>
<dbReference type="Proteomes" id="UP000075359">
    <property type="component" value="Unassembled WGS sequence"/>
</dbReference>
<keyword evidence="6" id="KW-0521">NADP</keyword>
<dbReference type="GO" id="GO:0005829">
    <property type="term" value="C:cytosol"/>
    <property type="evidence" value="ECO:0007669"/>
    <property type="project" value="TreeGrafter"/>
</dbReference>
<organism evidence="8 9">
    <name type="scientific">Sulfurovum riftiae</name>
    <dbReference type="NCBI Taxonomy" id="1630136"/>
    <lineage>
        <taxon>Bacteria</taxon>
        <taxon>Pseudomonadati</taxon>
        <taxon>Campylobacterota</taxon>
        <taxon>Epsilonproteobacteria</taxon>
        <taxon>Campylobacterales</taxon>
        <taxon>Sulfurovaceae</taxon>
        <taxon>Sulfurovum</taxon>
    </lineage>
</organism>
<dbReference type="Pfam" id="PF04321">
    <property type="entry name" value="RmlD_sub_bind"/>
    <property type="match status" value="1"/>
</dbReference>
<comment type="pathway">
    <text evidence="1 6">Carbohydrate biosynthesis; dTDP-L-rhamnose biosynthesis.</text>
</comment>
<dbReference type="EMBL" id="LNKT01000004">
    <property type="protein sequence ID" value="KYJ87169.1"/>
    <property type="molecule type" value="Genomic_DNA"/>
</dbReference>
<dbReference type="UniPathway" id="UPA00124"/>
<dbReference type="SUPFAM" id="SSF51735">
    <property type="entry name" value="NAD(P)-binding Rossmann-fold domains"/>
    <property type="match status" value="1"/>
</dbReference>
<evidence type="ECO:0000256" key="4">
    <source>
        <dbReference type="ARBA" id="ARBA00017099"/>
    </source>
</evidence>
<feature type="domain" description="RmlD-like substrate binding" evidence="7">
    <location>
        <begin position="1"/>
        <end position="301"/>
    </location>
</feature>
<dbReference type="CDD" id="cd05254">
    <property type="entry name" value="dTDP_HR_like_SDR_e"/>
    <property type="match status" value="1"/>
</dbReference>
<gene>
    <name evidence="8" type="ORF">AS592_09230</name>
</gene>
<comment type="catalytic activity">
    <reaction evidence="5">
        <text>dTDP-beta-L-rhamnose + NADP(+) = dTDP-4-dehydro-beta-L-rhamnose + NADPH + H(+)</text>
        <dbReference type="Rhea" id="RHEA:21796"/>
        <dbReference type="ChEBI" id="CHEBI:15378"/>
        <dbReference type="ChEBI" id="CHEBI:57510"/>
        <dbReference type="ChEBI" id="CHEBI:57783"/>
        <dbReference type="ChEBI" id="CHEBI:58349"/>
        <dbReference type="ChEBI" id="CHEBI:62830"/>
        <dbReference type="EC" id="1.1.1.133"/>
    </reaction>
</comment>
<evidence type="ECO:0000259" key="7">
    <source>
        <dbReference type="Pfam" id="PF04321"/>
    </source>
</evidence>
<comment type="function">
    <text evidence="6">Catalyzes the reduction of dTDP-6-deoxy-L-lyxo-4-hexulose to yield dTDP-L-rhamnose.</text>
</comment>
<dbReference type="RefSeq" id="WP_067329276.1">
    <property type="nucleotide sequence ID" value="NZ_LNKT01000004.1"/>
</dbReference>
<evidence type="ECO:0000256" key="1">
    <source>
        <dbReference type="ARBA" id="ARBA00004781"/>
    </source>
</evidence>
<dbReference type="Gene3D" id="3.40.50.720">
    <property type="entry name" value="NAD(P)-binding Rossmann-like Domain"/>
    <property type="match status" value="1"/>
</dbReference>
<dbReference type="GO" id="GO:0019305">
    <property type="term" value="P:dTDP-rhamnose biosynthetic process"/>
    <property type="evidence" value="ECO:0007669"/>
    <property type="project" value="UniProtKB-UniPathway"/>
</dbReference>
<name>A0A151CI50_9BACT</name>
<dbReference type="EC" id="1.1.1.133" evidence="3 6"/>
<evidence type="ECO:0000256" key="2">
    <source>
        <dbReference type="ARBA" id="ARBA00010944"/>
    </source>
</evidence>
<keyword evidence="9" id="KW-1185">Reference proteome</keyword>
<dbReference type="InterPro" id="IPR005913">
    <property type="entry name" value="dTDP_dehydrorham_reduct"/>
</dbReference>
<dbReference type="PANTHER" id="PTHR10491">
    <property type="entry name" value="DTDP-4-DEHYDRORHAMNOSE REDUCTASE"/>
    <property type="match status" value="1"/>
</dbReference>
<evidence type="ECO:0000256" key="3">
    <source>
        <dbReference type="ARBA" id="ARBA00012929"/>
    </source>
</evidence>
<evidence type="ECO:0000313" key="8">
    <source>
        <dbReference type="EMBL" id="KYJ87169.1"/>
    </source>
</evidence>
<comment type="caution">
    <text evidence="8">The sequence shown here is derived from an EMBL/GenBank/DDBJ whole genome shotgun (WGS) entry which is preliminary data.</text>
</comment>